<dbReference type="EMBL" id="BAABEX010000001">
    <property type="protein sequence ID" value="GAA4417221.1"/>
    <property type="molecule type" value="Genomic_DNA"/>
</dbReference>
<keyword evidence="3" id="KW-1185">Reference proteome</keyword>
<dbReference type="Proteomes" id="UP001501788">
    <property type="component" value="Unassembled WGS sequence"/>
</dbReference>
<sequence>MNTALLWAAVGLVLVGIVHSVLGEVLIFRALRTRGIVPTTAQPLLRERQLRIVWATWHLVSVLGWLLAALLWRLAAEPPQAPLVVWTAHATGAAVAACGLLVLYATRARHPAWAVLLGIAGLLWWR</sequence>
<keyword evidence="1" id="KW-0472">Membrane</keyword>
<evidence type="ECO:0000313" key="2">
    <source>
        <dbReference type="EMBL" id="GAA4417221.1"/>
    </source>
</evidence>
<accession>A0ABP8KW95</accession>
<evidence type="ECO:0000313" key="3">
    <source>
        <dbReference type="Proteomes" id="UP001501788"/>
    </source>
</evidence>
<proteinExistence type="predicted"/>
<keyword evidence="1" id="KW-0812">Transmembrane</keyword>
<dbReference type="RefSeq" id="WP_345059982.1">
    <property type="nucleotide sequence ID" value="NZ_BAABEX010000001.1"/>
</dbReference>
<organism evidence="2 3">
    <name type="scientific">Acidovorax lacteus</name>
    <dbReference type="NCBI Taxonomy" id="1924988"/>
    <lineage>
        <taxon>Bacteria</taxon>
        <taxon>Pseudomonadati</taxon>
        <taxon>Pseudomonadota</taxon>
        <taxon>Betaproteobacteria</taxon>
        <taxon>Burkholderiales</taxon>
        <taxon>Comamonadaceae</taxon>
        <taxon>Acidovorax</taxon>
    </lineage>
</organism>
<gene>
    <name evidence="2" type="ORF">GCM10023090_00420</name>
</gene>
<reference evidence="3" key="1">
    <citation type="journal article" date="2019" name="Int. J. Syst. Evol. Microbiol.">
        <title>The Global Catalogue of Microorganisms (GCM) 10K type strain sequencing project: providing services to taxonomists for standard genome sequencing and annotation.</title>
        <authorList>
            <consortium name="The Broad Institute Genomics Platform"/>
            <consortium name="The Broad Institute Genome Sequencing Center for Infectious Disease"/>
            <person name="Wu L."/>
            <person name="Ma J."/>
        </authorList>
    </citation>
    <scope>NUCLEOTIDE SEQUENCE [LARGE SCALE GENOMIC DNA]</scope>
    <source>
        <strain evidence="3">JCM 31890</strain>
    </source>
</reference>
<evidence type="ECO:0000256" key="1">
    <source>
        <dbReference type="SAM" id="Phobius"/>
    </source>
</evidence>
<protein>
    <recommendedName>
        <fullName evidence="4">DUF3325 domain-containing protein</fullName>
    </recommendedName>
</protein>
<evidence type="ECO:0008006" key="4">
    <source>
        <dbReference type="Google" id="ProtNLM"/>
    </source>
</evidence>
<feature type="transmembrane region" description="Helical" evidence="1">
    <location>
        <begin position="52"/>
        <end position="71"/>
    </location>
</feature>
<keyword evidence="1" id="KW-1133">Transmembrane helix</keyword>
<comment type="caution">
    <text evidence="2">The sequence shown here is derived from an EMBL/GenBank/DDBJ whole genome shotgun (WGS) entry which is preliminary data.</text>
</comment>
<name>A0ABP8KW95_9BURK</name>
<feature type="transmembrane region" description="Helical" evidence="1">
    <location>
        <begin position="83"/>
        <end position="104"/>
    </location>
</feature>